<keyword evidence="6" id="KW-1185">Reference proteome</keyword>
<dbReference type="RefSeq" id="WP_260790738.1">
    <property type="nucleotide sequence ID" value="NZ_CP093313.1"/>
</dbReference>
<sequence>MKLPRYTKYKDSGVKWLGQVPEHWELHRVKSLFEIKKRIAGKEGYDVLSITQRGLQIRDVESNDGQLAADYSKYQFVKPGDFAMNHMDLLTGYIDISGTFGVTSPDYRVFSTRPTATIHDRYFLYLFQNAYREKIFYAFGQGASHLGRWRLPADQFNNLALPVPPKEEQIAICSILDYETEKINVLVEEQQRMIELLTEKRQAIIAHAVTKGHNSSMPMKASGIKWLGSIPANWELSRLKNCCYGIVDCKNRTPEEKVDGGFFVVRTTCVRNGTFCSDGGYFTDEKSYVEWTKKGTPREGDVLFTREAPAGEACLVPKDLVFCLGQRMMYLRPDTDKILSEYLLYSIYGPLIRGRIDAKSKGSTVNHLRVGEVGELPILVPSIPEQREIVRELTAQLSTLSSLMAHAAHAIALLQERRSALISAAVTGQIDVRNYRPEEAHAVCQ</sequence>
<comment type="similarity">
    <text evidence="1">Belongs to the type-I restriction system S methylase family.</text>
</comment>
<proteinExistence type="inferred from homology"/>
<dbReference type="Gene3D" id="3.90.220.20">
    <property type="entry name" value="DNA methylase specificity domains"/>
    <property type="match status" value="2"/>
</dbReference>
<protein>
    <submittedName>
        <fullName evidence="5">Restriction endonuclease subunit S</fullName>
        <ecNumber evidence="5">3.1.21.-</ecNumber>
    </submittedName>
</protein>
<evidence type="ECO:0000256" key="2">
    <source>
        <dbReference type="ARBA" id="ARBA00022747"/>
    </source>
</evidence>
<accession>A0A9J7BJ46</accession>
<dbReference type="InterPro" id="IPR051212">
    <property type="entry name" value="Type-I_RE_S_subunit"/>
</dbReference>
<keyword evidence="3" id="KW-0238">DNA-binding</keyword>
<evidence type="ECO:0000313" key="5">
    <source>
        <dbReference type="EMBL" id="UWZ81818.1"/>
    </source>
</evidence>
<keyword evidence="5" id="KW-0378">Hydrolase</keyword>
<dbReference type="PANTHER" id="PTHR43140:SF1">
    <property type="entry name" value="TYPE I RESTRICTION ENZYME ECOKI SPECIFICITY SUBUNIT"/>
    <property type="match status" value="1"/>
</dbReference>
<dbReference type="EC" id="3.1.21.-" evidence="5"/>
<dbReference type="InterPro" id="IPR044946">
    <property type="entry name" value="Restrct_endonuc_typeI_TRD_sf"/>
</dbReference>
<dbReference type="KEGG" id="orp:MOP44_14620"/>
<evidence type="ECO:0000256" key="3">
    <source>
        <dbReference type="ARBA" id="ARBA00023125"/>
    </source>
</evidence>
<evidence type="ECO:0000259" key="4">
    <source>
        <dbReference type="Pfam" id="PF01420"/>
    </source>
</evidence>
<dbReference type="Proteomes" id="UP001059380">
    <property type="component" value="Chromosome"/>
</dbReference>
<dbReference type="CDD" id="cd17246">
    <property type="entry name" value="RMtype1_S_SonII-TRD2-CR2_like"/>
    <property type="match status" value="1"/>
</dbReference>
<evidence type="ECO:0000313" key="6">
    <source>
        <dbReference type="Proteomes" id="UP001059380"/>
    </source>
</evidence>
<dbReference type="GO" id="GO:0004519">
    <property type="term" value="F:endonuclease activity"/>
    <property type="evidence" value="ECO:0007669"/>
    <property type="project" value="UniProtKB-KW"/>
</dbReference>
<dbReference type="Gene3D" id="1.10.287.1120">
    <property type="entry name" value="Bipartite methylase S protein"/>
    <property type="match status" value="1"/>
</dbReference>
<dbReference type="SUPFAM" id="SSF116734">
    <property type="entry name" value="DNA methylase specificity domain"/>
    <property type="match status" value="2"/>
</dbReference>
<keyword evidence="2" id="KW-0680">Restriction system</keyword>
<organism evidence="5 6">
    <name type="scientific">Occallatibacter riparius</name>
    <dbReference type="NCBI Taxonomy" id="1002689"/>
    <lineage>
        <taxon>Bacteria</taxon>
        <taxon>Pseudomonadati</taxon>
        <taxon>Acidobacteriota</taxon>
        <taxon>Terriglobia</taxon>
        <taxon>Terriglobales</taxon>
        <taxon>Acidobacteriaceae</taxon>
        <taxon>Occallatibacter</taxon>
    </lineage>
</organism>
<dbReference type="GO" id="GO:0009307">
    <property type="term" value="P:DNA restriction-modification system"/>
    <property type="evidence" value="ECO:0007669"/>
    <property type="project" value="UniProtKB-KW"/>
</dbReference>
<keyword evidence="5" id="KW-0255">Endonuclease</keyword>
<evidence type="ECO:0000256" key="1">
    <source>
        <dbReference type="ARBA" id="ARBA00010923"/>
    </source>
</evidence>
<dbReference type="PANTHER" id="PTHR43140">
    <property type="entry name" value="TYPE-1 RESTRICTION ENZYME ECOKI SPECIFICITY PROTEIN"/>
    <property type="match status" value="1"/>
</dbReference>
<dbReference type="GO" id="GO:0016787">
    <property type="term" value="F:hydrolase activity"/>
    <property type="evidence" value="ECO:0007669"/>
    <property type="project" value="UniProtKB-KW"/>
</dbReference>
<dbReference type="Pfam" id="PF01420">
    <property type="entry name" value="Methylase_S"/>
    <property type="match status" value="2"/>
</dbReference>
<dbReference type="AlphaFoldDB" id="A0A9J7BJ46"/>
<name>A0A9J7BJ46_9BACT</name>
<feature type="domain" description="Type I restriction modification DNA specificity" evidence="4">
    <location>
        <begin position="233"/>
        <end position="395"/>
    </location>
</feature>
<dbReference type="REBASE" id="662187">
    <property type="entry name" value="S2.Ori25168ORF14610P"/>
</dbReference>
<feature type="domain" description="Type I restriction modification DNA specificity" evidence="4">
    <location>
        <begin position="21"/>
        <end position="181"/>
    </location>
</feature>
<dbReference type="GO" id="GO:0003677">
    <property type="term" value="F:DNA binding"/>
    <property type="evidence" value="ECO:0007669"/>
    <property type="project" value="UniProtKB-KW"/>
</dbReference>
<dbReference type="EMBL" id="CP093313">
    <property type="protein sequence ID" value="UWZ81818.1"/>
    <property type="molecule type" value="Genomic_DNA"/>
</dbReference>
<keyword evidence="5" id="KW-0540">Nuclease</keyword>
<reference evidence="5" key="1">
    <citation type="submission" date="2021-04" db="EMBL/GenBank/DDBJ databases">
        <title>Phylogenetic analysis of Acidobacteriaceae.</title>
        <authorList>
            <person name="Qiu L."/>
            <person name="Zhang Q."/>
        </authorList>
    </citation>
    <scope>NUCLEOTIDE SEQUENCE</scope>
    <source>
        <strain evidence="5">DSM 25168</strain>
    </source>
</reference>
<gene>
    <name evidence="5" type="ORF">MOP44_14620</name>
</gene>
<dbReference type="InterPro" id="IPR000055">
    <property type="entry name" value="Restrct_endonuc_typeI_TRD"/>
</dbReference>